<feature type="transmembrane region" description="Helical" evidence="9">
    <location>
        <begin position="130"/>
        <end position="150"/>
    </location>
</feature>
<feature type="transmembrane region" description="Helical" evidence="9">
    <location>
        <begin position="244"/>
        <end position="263"/>
    </location>
</feature>
<evidence type="ECO:0000313" key="11">
    <source>
        <dbReference type="EMBL" id="QGA47467.1"/>
    </source>
</evidence>
<dbReference type="GO" id="GO:0004129">
    <property type="term" value="F:cytochrome-c oxidase activity"/>
    <property type="evidence" value="ECO:0007669"/>
    <property type="project" value="InterPro"/>
</dbReference>
<dbReference type="GO" id="GO:0006123">
    <property type="term" value="P:mitochondrial electron transport, cytochrome c to oxygen"/>
    <property type="evidence" value="ECO:0007669"/>
    <property type="project" value="TreeGrafter"/>
</dbReference>
<comment type="similarity">
    <text evidence="2 8">Belongs to the cytochrome c oxidase subunit 3 family.</text>
</comment>
<feature type="transmembrane region" description="Helical" evidence="9">
    <location>
        <begin position="45"/>
        <end position="62"/>
    </location>
</feature>
<evidence type="ECO:0000259" key="10">
    <source>
        <dbReference type="PROSITE" id="PS50253"/>
    </source>
</evidence>
<dbReference type="PROSITE" id="PS50253">
    <property type="entry name" value="COX3"/>
    <property type="match status" value="1"/>
</dbReference>
<dbReference type="PANTHER" id="PTHR11403">
    <property type="entry name" value="CYTOCHROME C OXIDASE SUBUNIT III"/>
    <property type="match status" value="1"/>
</dbReference>
<evidence type="ECO:0000256" key="6">
    <source>
        <dbReference type="ARBA" id="ARBA00022989"/>
    </source>
</evidence>
<dbReference type="InterPro" id="IPR024791">
    <property type="entry name" value="Cyt_c/ubiquinol_Oxase_su3"/>
</dbReference>
<geneLocation type="mitochondrion" evidence="13"/>
<evidence type="ECO:0000313" key="12">
    <source>
        <dbReference type="EMBL" id="QGA74438.1"/>
    </source>
</evidence>
<name>A0A7S5FJW6_9HYME</name>
<evidence type="ECO:0000256" key="8">
    <source>
        <dbReference type="RuleBase" id="RU003375"/>
    </source>
</evidence>
<dbReference type="Gene3D" id="1.10.287.70">
    <property type="match status" value="1"/>
</dbReference>
<feature type="transmembrane region" description="Helical" evidence="9">
    <location>
        <begin position="21"/>
        <end position="39"/>
    </location>
</feature>
<keyword evidence="4 8" id="KW-0812">Transmembrane</keyword>
<dbReference type="InterPro" id="IPR013833">
    <property type="entry name" value="Cyt_c_oxidase_su3_a-hlx"/>
</dbReference>
<feature type="transmembrane region" description="Helical" evidence="9">
    <location>
        <begin position="83"/>
        <end position="110"/>
    </location>
</feature>
<dbReference type="AlphaFoldDB" id="A0A7S5FJW6"/>
<gene>
    <name evidence="13" type="primary">COX3</name>
</gene>
<dbReference type="EMBL" id="MK111648">
    <property type="protein sequence ID" value="QGA47467.1"/>
    <property type="molecule type" value="Genomic_DNA"/>
</dbReference>
<evidence type="ECO:0000313" key="13">
    <source>
        <dbReference type="EMBL" id="QGA74451.1"/>
    </source>
</evidence>
<evidence type="ECO:0000256" key="9">
    <source>
        <dbReference type="SAM" id="Phobius"/>
    </source>
</evidence>
<dbReference type="EMBL" id="MK189127">
    <property type="protein sequence ID" value="QGA74451.1"/>
    <property type="molecule type" value="Genomic_DNA"/>
</dbReference>
<reference evidence="13" key="2">
    <citation type="submission" date="2018-11" db="EMBL/GenBank/DDBJ databases">
        <authorList>
            <person name="Xiong M."/>
            <person name="Zhang Y.-Z."/>
        </authorList>
    </citation>
    <scope>NUCLEOTIDE SEQUENCE</scope>
    <source>
        <strain evidence="12">E8-001B</strain>
        <strain evidence="13">E8-001C</strain>
    </source>
</reference>
<comment type="function">
    <text evidence="8">Component of the cytochrome c oxidase, the last enzyme in the mitochondrial electron transport chain which drives oxidative phosphorylation. The respiratory chain contains 3 multisubunit complexes succinate dehydrogenase (complex II, CII), ubiquinol-cytochrome c oxidoreductase (cytochrome b-c1 complex, complex III, CIII) and cytochrome c oxidase (complex IV, CIV), that cooperate to transfer electrons derived from NADH and succinate to molecular oxygen, creating an electrochemical gradient over the inner membrane that drives transmembrane transport and the ATP synthase. Cytochrome c oxidase is the component of the respiratory chain that catalyzes the reduction of oxygen to water. Electrons originating from reduced cytochrome c in the intermembrane space (IMS) are transferred via the dinuclear copper A center (CU(A)) of subunit 2 and heme A of subunit 1 to the active site in subunit 1, a binuclear center (BNC) formed by heme A3 and copper B (CU(B)). The BNC reduces molecular oxygen to 2 water molecules using 4 electrons from cytochrome c in the IMS and 4 protons from the mitochondrial matrix.</text>
</comment>
<feature type="transmembrane region" description="Helical" evidence="9">
    <location>
        <begin position="200"/>
        <end position="223"/>
    </location>
</feature>
<dbReference type="GO" id="GO:0016020">
    <property type="term" value="C:membrane"/>
    <property type="evidence" value="ECO:0007669"/>
    <property type="project" value="UniProtKB-SubCell"/>
</dbReference>
<reference evidence="11" key="1">
    <citation type="submission" date="2018-10" db="EMBL/GenBank/DDBJ databases">
        <authorList>
            <person name="Xiong M."/>
            <person name="Zhang Y.-z."/>
        </authorList>
    </citation>
    <scope>NUCLEOTIDE SEQUENCE</scope>
</reference>
<evidence type="ECO:0000256" key="3">
    <source>
        <dbReference type="ARBA" id="ARBA00015944"/>
    </source>
</evidence>
<proteinExistence type="inferred from homology"/>
<accession>A0A7S5FJW6</accession>
<evidence type="ECO:0000256" key="4">
    <source>
        <dbReference type="ARBA" id="ARBA00022692"/>
    </source>
</evidence>
<dbReference type="GO" id="GO:0005739">
    <property type="term" value="C:mitochondrion"/>
    <property type="evidence" value="ECO:0007669"/>
    <property type="project" value="TreeGrafter"/>
</dbReference>
<evidence type="ECO:0000256" key="7">
    <source>
        <dbReference type="ARBA" id="ARBA00023136"/>
    </source>
</evidence>
<comment type="subcellular location">
    <subcellularLocation>
        <location evidence="1">Membrane</location>
        <topology evidence="1">Multi-pass membrane protein</topology>
    </subcellularLocation>
</comment>
<keyword evidence="7 9" id="KW-0472">Membrane</keyword>
<dbReference type="InterPro" id="IPR035973">
    <property type="entry name" value="Cyt_c_oxidase_su3-like_sf"/>
</dbReference>
<dbReference type="Gene3D" id="1.20.120.80">
    <property type="entry name" value="Cytochrome c oxidase, subunit III, four-helix bundle"/>
    <property type="match status" value="1"/>
</dbReference>
<keyword evidence="5" id="KW-1278">Translocase</keyword>
<protein>
    <recommendedName>
        <fullName evidence="3 8">Cytochrome c oxidase subunit 3</fullName>
    </recommendedName>
</protein>
<dbReference type="SUPFAM" id="SSF81452">
    <property type="entry name" value="Cytochrome c oxidase subunit III-like"/>
    <property type="match status" value="1"/>
</dbReference>
<keyword evidence="8 13" id="KW-0496">Mitochondrion</keyword>
<keyword evidence="6 9" id="KW-1133">Transmembrane helix</keyword>
<dbReference type="InterPro" id="IPR000298">
    <property type="entry name" value="Cyt_c_oxidase-like_su3"/>
</dbReference>
<sequence length="265" mass="31212">MKMKLKLFQPFHLVTISPWPIISSFSIFSILVGVVNWFYKMSFSFMLVIFFMLVCLSLYQWWRDVVRESFFQGFHTFNVVAGLKLGMILFIISEVFFFISIFWCYLHMFLSPSIEIGAFWPPSNLEPFDPYFVPLLNTLILLSSGVSITWSHYSLLKGDKTYSCMSLLVTIILALIFSFFQYKEYSDCSFTFCDSVYGAIFFMSTGFHGLHVLIGTLFLIIMLMRILTDNFSKIHHFGFEAAAWYWHFVDVVWLFLYLLVYFWSV</sequence>
<evidence type="ECO:0000256" key="2">
    <source>
        <dbReference type="ARBA" id="ARBA00010581"/>
    </source>
</evidence>
<dbReference type="CDD" id="cd01665">
    <property type="entry name" value="Cyt_c_Oxidase_III"/>
    <property type="match status" value="1"/>
</dbReference>
<dbReference type="InterPro" id="IPR033945">
    <property type="entry name" value="Cyt_c_oxase_su3_dom"/>
</dbReference>
<dbReference type="Pfam" id="PF00510">
    <property type="entry name" value="COX3"/>
    <property type="match status" value="1"/>
</dbReference>
<feature type="transmembrane region" description="Helical" evidence="9">
    <location>
        <begin position="162"/>
        <end position="180"/>
    </location>
</feature>
<evidence type="ECO:0000256" key="1">
    <source>
        <dbReference type="ARBA" id="ARBA00004141"/>
    </source>
</evidence>
<evidence type="ECO:0000256" key="5">
    <source>
        <dbReference type="ARBA" id="ARBA00022967"/>
    </source>
</evidence>
<organism evidence="13">
    <name type="scientific">Encyrtus sasakii</name>
    <dbReference type="NCBI Taxonomy" id="1914890"/>
    <lineage>
        <taxon>Eukaryota</taxon>
        <taxon>Metazoa</taxon>
        <taxon>Ecdysozoa</taxon>
        <taxon>Arthropoda</taxon>
        <taxon>Hexapoda</taxon>
        <taxon>Insecta</taxon>
        <taxon>Pterygota</taxon>
        <taxon>Neoptera</taxon>
        <taxon>Endopterygota</taxon>
        <taxon>Hymenoptera</taxon>
        <taxon>Apocrita</taxon>
        <taxon>Proctotrupomorpha</taxon>
        <taxon>Chalcidoidea</taxon>
        <taxon>Encyrtidae</taxon>
        <taxon>Encyrtinae</taxon>
        <taxon>Encyrtus</taxon>
    </lineage>
</organism>
<dbReference type="EMBL" id="MK189126">
    <property type="protein sequence ID" value="QGA74438.1"/>
    <property type="molecule type" value="Genomic_DNA"/>
</dbReference>
<dbReference type="PANTHER" id="PTHR11403:SF7">
    <property type="entry name" value="CYTOCHROME C OXIDASE SUBUNIT 3"/>
    <property type="match status" value="1"/>
</dbReference>
<feature type="domain" description="Heme-copper oxidase subunit III family profile" evidence="10">
    <location>
        <begin position="7"/>
        <end position="265"/>
    </location>
</feature>